<comment type="caution">
    <text evidence="2">The sequence shown here is derived from an EMBL/GenBank/DDBJ whole genome shotgun (WGS) entry which is preliminary data.</text>
</comment>
<reference evidence="2 3" key="1">
    <citation type="submission" date="2024-04" db="EMBL/GenBank/DDBJ databases">
        <title>Draft genome sequence of Sessilibacter corallicola NBRC 116591.</title>
        <authorList>
            <person name="Miyakawa T."/>
            <person name="Kusuya Y."/>
            <person name="Miura T."/>
        </authorList>
    </citation>
    <scope>NUCLEOTIDE SEQUENCE [LARGE SCALE GENOMIC DNA]</scope>
    <source>
        <strain evidence="2 3">KU-00831-HH</strain>
    </source>
</reference>
<feature type="domain" description="D-alanyl-D-alanine carboxypeptidase-like core" evidence="1">
    <location>
        <begin position="30"/>
        <end position="193"/>
    </location>
</feature>
<proteinExistence type="predicted"/>
<dbReference type="InterPro" id="IPR009045">
    <property type="entry name" value="Zn_M74/Hedgehog-like"/>
</dbReference>
<dbReference type="PANTHER" id="PTHR34385:SF1">
    <property type="entry name" value="PEPTIDOGLYCAN L-ALANYL-D-GLUTAMATE ENDOPEPTIDASE CWLK"/>
    <property type="match status" value="1"/>
</dbReference>
<dbReference type="RefSeq" id="WP_353301288.1">
    <property type="nucleotide sequence ID" value="NZ_BAABWN010000001.1"/>
</dbReference>
<dbReference type="InterPro" id="IPR052179">
    <property type="entry name" value="DD-CPase-like"/>
</dbReference>
<dbReference type="CDD" id="cd14847">
    <property type="entry name" value="DD-carboxypeptidase_like"/>
    <property type="match status" value="1"/>
</dbReference>
<evidence type="ECO:0000259" key="1">
    <source>
        <dbReference type="Pfam" id="PF02557"/>
    </source>
</evidence>
<gene>
    <name evidence="2" type="ORF">NBRC116591_01280</name>
</gene>
<evidence type="ECO:0000313" key="3">
    <source>
        <dbReference type="Proteomes" id="UP001465153"/>
    </source>
</evidence>
<name>A0ABQ0A3U3_9GAMM</name>
<dbReference type="EMBL" id="BAABWN010000001">
    <property type="protein sequence ID" value="GAA6166318.1"/>
    <property type="molecule type" value="Genomic_DNA"/>
</dbReference>
<accession>A0ABQ0A3U3</accession>
<evidence type="ECO:0000313" key="2">
    <source>
        <dbReference type="EMBL" id="GAA6166318.1"/>
    </source>
</evidence>
<dbReference type="Proteomes" id="UP001465153">
    <property type="component" value="Unassembled WGS sequence"/>
</dbReference>
<organism evidence="2 3">
    <name type="scientific">Sessilibacter corallicola</name>
    <dbReference type="NCBI Taxonomy" id="2904075"/>
    <lineage>
        <taxon>Bacteria</taxon>
        <taxon>Pseudomonadati</taxon>
        <taxon>Pseudomonadota</taxon>
        <taxon>Gammaproteobacteria</taxon>
        <taxon>Cellvibrionales</taxon>
        <taxon>Cellvibrionaceae</taxon>
        <taxon>Sessilibacter</taxon>
    </lineage>
</organism>
<dbReference type="SUPFAM" id="SSF55166">
    <property type="entry name" value="Hedgehog/DD-peptidase"/>
    <property type="match status" value="1"/>
</dbReference>
<sequence length="238" mass="26568">MSTILANACISGQSDSHLAPLSECETFGCRLHPNIIEPLKILADAAKKQGFKLKVFSGFRSFNAQMSIWNAKSCGKRAVLSADETVIPHGSLQGWDLVQAILRWSALPGASRHHWGTDIDIIDAQAINSDYNVQLTQKETQEGGVFEEFHRWLTPWLEDNPDVGFVRPYQTPTNADDNAFGIAPEPWHLSYAPAAKIFEEQFDLDFLAQIIAGSDILLKNEILENLPEIYNRFIRVSG</sequence>
<dbReference type="PANTHER" id="PTHR34385">
    <property type="entry name" value="D-ALANYL-D-ALANINE CARBOXYPEPTIDASE"/>
    <property type="match status" value="1"/>
</dbReference>
<keyword evidence="3" id="KW-1185">Reference proteome</keyword>
<dbReference type="Gene3D" id="3.30.1380.10">
    <property type="match status" value="1"/>
</dbReference>
<dbReference type="Pfam" id="PF02557">
    <property type="entry name" value="VanY"/>
    <property type="match status" value="1"/>
</dbReference>
<protein>
    <submittedName>
        <fullName evidence="2">M15 family metallopeptidase</fullName>
    </submittedName>
</protein>
<dbReference type="InterPro" id="IPR003709">
    <property type="entry name" value="VanY-like_core_dom"/>
</dbReference>